<dbReference type="Pfam" id="PF02786">
    <property type="entry name" value="CPSase_L_D2"/>
    <property type="match status" value="1"/>
</dbReference>
<dbReference type="InterPro" id="IPR011764">
    <property type="entry name" value="Biotin_carboxylation_dom"/>
</dbReference>
<dbReference type="PROSITE" id="PS50968">
    <property type="entry name" value="BIOTINYL_LIPOYL"/>
    <property type="match status" value="1"/>
</dbReference>
<accession>A0A9Q3W873</accession>
<dbReference type="PROSITE" id="PS00866">
    <property type="entry name" value="CPSASE_1"/>
    <property type="match status" value="1"/>
</dbReference>
<sequence length="661" mass="71014">MSKATPFSKILIANRGEIALRIQRSARELGYRTVAVYSSADRAARHVVEADQAVCIGEALPAQSYLNIDRIVDAARRAGADAVHPGYGFLAENPALAKACADAGLVFIGPSAEAIEAMGHKARAKQLMEQAGVPCVPGYQGQDQSEQRLHLEADDIGYPVMIKATAGGGGRGMRLVESTDTFLEALASARSEAQSAFGDPEVILEKAIVEPRHVEIQVVADRHGKALHFGERDCSVQRRHQKVVEEAPSPAVDQALREQMGETAVRAVQAIGYEGAGTLEFLLDGEGRFYFMEMNTRLQVEHPVTEAITGVDLVALQLRVAAGEALALEQDDIRFRGHAIEVRLCAESPRQGFMPQSGTLVRWRAPRTLRVDSALRDGAEVPPFYDSMVAKLIAWGENRDEARRRLATGLEELVALGVETNQGFLARCLRDPVFAAGEATTAFVEQRQADLLHQDEEHGQQLRALAAALLYLTDSGAGSARSGLSSRLPLIVRYQLRDEDGAATLTRLRADRLQVVVEDVVTEFGLLGFTADGVRLERGGVVETVPLARRGDVLHFLHGGEGYSVTDRTYAAAAQGAADGGDGRVRASMNGRLVSVAVSEGQRVEAGEAVLTLEAMKMEHVHRAGVGGVVSVISAAEGDQVAAGRMLVEIEADASEESKPE</sequence>
<organism evidence="16 17">
    <name type="scientific">Alloalcanivorax xenomutans</name>
    <dbReference type="NCBI Taxonomy" id="1094342"/>
    <lineage>
        <taxon>Bacteria</taxon>
        <taxon>Pseudomonadati</taxon>
        <taxon>Pseudomonadota</taxon>
        <taxon>Gammaproteobacteria</taxon>
        <taxon>Oceanospirillales</taxon>
        <taxon>Alcanivoracaceae</taxon>
        <taxon>Alloalcanivorax</taxon>
    </lineage>
</organism>
<comment type="caution">
    <text evidence="16">The sequence shown here is derived from an EMBL/GenBank/DDBJ whole genome shotgun (WGS) entry which is preliminary data.</text>
</comment>
<dbReference type="FunFam" id="3.30.470.20:FF:000028">
    <property type="entry name" value="Methylcrotonoyl-CoA carboxylase subunit alpha, mitochondrial"/>
    <property type="match status" value="1"/>
</dbReference>
<protein>
    <recommendedName>
        <fullName evidence="5">Biotin carboxylase</fullName>
    </recommendedName>
    <alternativeName>
        <fullName evidence="10">Acetyl-coenzyme A carboxylase biotin carboxylase subunit A</fullName>
    </alternativeName>
</protein>
<evidence type="ECO:0000313" key="16">
    <source>
        <dbReference type="EMBL" id="MCE7510334.1"/>
    </source>
</evidence>
<dbReference type="Gene3D" id="2.40.50.100">
    <property type="match status" value="1"/>
</dbReference>
<keyword evidence="7 12" id="KW-0547">Nucleotide-binding</keyword>
<feature type="domain" description="Biotin carboxylation" evidence="15">
    <location>
        <begin position="6"/>
        <end position="449"/>
    </location>
</feature>
<dbReference type="SMART" id="SM00878">
    <property type="entry name" value="Biotin_carb_C"/>
    <property type="match status" value="1"/>
</dbReference>
<evidence type="ECO:0000256" key="12">
    <source>
        <dbReference type="PROSITE-ProRule" id="PRU00409"/>
    </source>
</evidence>
<evidence type="ECO:0000256" key="1">
    <source>
        <dbReference type="ARBA" id="ARBA00001953"/>
    </source>
</evidence>
<evidence type="ECO:0000256" key="11">
    <source>
        <dbReference type="ARBA" id="ARBA00048600"/>
    </source>
</evidence>
<feature type="domain" description="ATP-grasp" evidence="14">
    <location>
        <begin position="125"/>
        <end position="322"/>
    </location>
</feature>
<evidence type="ECO:0000256" key="4">
    <source>
        <dbReference type="ARBA" id="ARBA00011750"/>
    </source>
</evidence>
<dbReference type="FunFam" id="3.30.1490.20:FF:000003">
    <property type="entry name" value="acetyl-CoA carboxylase isoform X1"/>
    <property type="match status" value="1"/>
</dbReference>
<evidence type="ECO:0000259" key="15">
    <source>
        <dbReference type="PROSITE" id="PS50979"/>
    </source>
</evidence>
<evidence type="ECO:0000313" key="17">
    <source>
        <dbReference type="Proteomes" id="UP001107961"/>
    </source>
</evidence>
<comment type="cofactor">
    <cofactor evidence="1">
        <name>biotin</name>
        <dbReference type="ChEBI" id="CHEBI:57586"/>
    </cofactor>
</comment>
<dbReference type="PROSITE" id="PS50979">
    <property type="entry name" value="BC"/>
    <property type="match status" value="1"/>
</dbReference>
<evidence type="ECO:0000256" key="8">
    <source>
        <dbReference type="ARBA" id="ARBA00022840"/>
    </source>
</evidence>
<dbReference type="GO" id="GO:0005524">
    <property type="term" value="F:ATP binding"/>
    <property type="evidence" value="ECO:0007669"/>
    <property type="project" value="UniProtKB-UniRule"/>
</dbReference>
<keyword evidence="9" id="KW-0092">Biotin</keyword>
<evidence type="ECO:0000256" key="7">
    <source>
        <dbReference type="ARBA" id="ARBA00022741"/>
    </source>
</evidence>
<dbReference type="Pfam" id="PF00289">
    <property type="entry name" value="Biotin_carb_N"/>
    <property type="match status" value="1"/>
</dbReference>
<evidence type="ECO:0000259" key="14">
    <source>
        <dbReference type="PROSITE" id="PS50975"/>
    </source>
</evidence>
<comment type="function">
    <text evidence="2">This protein is a component of the acetyl coenzyme A carboxylase complex; first, biotin carboxylase catalyzes the carboxylation of the carrier protein and then the transcarboxylase transfers the carboxyl group to form malonyl-CoA.</text>
</comment>
<dbReference type="InterPro" id="IPR000089">
    <property type="entry name" value="Biotin_lipoyl"/>
</dbReference>
<comment type="catalytic activity">
    <reaction evidence="11">
        <text>N(6)-biotinyl-L-lysyl-[protein] + hydrogencarbonate + ATP = N(6)-carboxybiotinyl-L-lysyl-[protein] + ADP + phosphate + H(+)</text>
        <dbReference type="Rhea" id="RHEA:13501"/>
        <dbReference type="Rhea" id="RHEA-COMP:10505"/>
        <dbReference type="Rhea" id="RHEA-COMP:10506"/>
        <dbReference type="ChEBI" id="CHEBI:15378"/>
        <dbReference type="ChEBI" id="CHEBI:17544"/>
        <dbReference type="ChEBI" id="CHEBI:30616"/>
        <dbReference type="ChEBI" id="CHEBI:43474"/>
        <dbReference type="ChEBI" id="CHEBI:83144"/>
        <dbReference type="ChEBI" id="CHEBI:83145"/>
        <dbReference type="ChEBI" id="CHEBI:456216"/>
        <dbReference type="EC" id="6.3.4.14"/>
    </reaction>
</comment>
<evidence type="ECO:0000256" key="10">
    <source>
        <dbReference type="ARBA" id="ARBA00033786"/>
    </source>
</evidence>
<dbReference type="NCBIfam" id="NF006367">
    <property type="entry name" value="PRK08591.1"/>
    <property type="match status" value="1"/>
</dbReference>
<dbReference type="Pfam" id="PF02785">
    <property type="entry name" value="Biotin_carb_C"/>
    <property type="match status" value="1"/>
</dbReference>
<dbReference type="KEGG" id="axe:P40_02270"/>
<dbReference type="InterPro" id="IPR011054">
    <property type="entry name" value="Rudment_hybrid_motif"/>
</dbReference>
<dbReference type="EMBL" id="JAJVKT010000022">
    <property type="protein sequence ID" value="MCE7510334.1"/>
    <property type="molecule type" value="Genomic_DNA"/>
</dbReference>
<dbReference type="SUPFAM" id="SSF51230">
    <property type="entry name" value="Single hybrid motif"/>
    <property type="match status" value="1"/>
</dbReference>
<dbReference type="PANTHER" id="PTHR18866:SF33">
    <property type="entry name" value="METHYLCROTONOYL-COA CARBOXYLASE SUBUNIT ALPHA, MITOCHONDRIAL-RELATED"/>
    <property type="match status" value="1"/>
</dbReference>
<dbReference type="GO" id="GO:0004075">
    <property type="term" value="F:biotin carboxylase activity"/>
    <property type="evidence" value="ECO:0007669"/>
    <property type="project" value="UniProtKB-EC"/>
</dbReference>
<dbReference type="PROSITE" id="PS50975">
    <property type="entry name" value="ATP_GRASP"/>
    <property type="match status" value="1"/>
</dbReference>
<dbReference type="InterPro" id="IPR016185">
    <property type="entry name" value="PreATP-grasp_dom_sf"/>
</dbReference>
<dbReference type="SUPFAM" id="SSF51246">
    <property type="entry name" value="Rudiment single hybrid motif"/>
    <property type="match status" value="1"/>
</dbReference>
<comment type="pathway">
    <text evidence="3">Lipid metabolism; malonyl-CoA biosynthesis; malonyl-CoA from acetyl-CoA: step 1/1.</text>
</comment>
<dbReference type="AlphaFoldDB" id="A0A9Q3W873"/>
<dbReference type="PANTHER" id="PTHR18866">
    <property type="entry name" value="CARBOXYLASE:PYRUVATE/ACETYL-COA/PROPIONYL-COA CARBOXYLASE"/>
    <property type="match status" value="1"/>
</dbReference>
<dbReference type="FunFam" id="3.40.50.20:FF:000010">
    <property type="entry name" value="Propionyl-CoA carboxylase subunit alpha"/>
    <property type="match status" value="1"/>
</dbReference>
<dbReference type="PROSITE" id="PS00867">
    <property type="entry name" value="CPSASE_2"/>
    <property type="match status" value="1"/>
</dbReference>
<dbReference type="InterPro" id="IPR011761">
    <property type="entry name" value="ATP-grasp"/>
</dbReference>
<evidence type="ECO:0000256" key="9">
    <source>
        <dbReference type="ARBA" id="ARBA00023267"/>
    </source>
</evidence>
<dbReference type="GO" id="GO:0046872">
    <property type="term" value="F:metal ion binding"/>
    <property type="evidence" value="ECO:0007669"/>
    <property type="project" value="InterPro"/>
</dbReference>
<dbReference type="InterPro" id="IPR005481">
    <property type="entry name" value="BC-like_N"/>
</dbReference>
<dbReference type="Gene3D" id="3.30.470.20">
    <property type="entry name" value="ATP-grasp fold, B domain"/>
    <property type="match status" value="1"/>
</dbReference>
<evidence type="ECO:0000256" key="2">
    <source>
        <dbReference type="ARBA" id="ARBA00003761"/>
    </source>
</evidence>
<dbReference type="InterPro" id="IPR011053">
    <property type="entry name" value="Single_hybrid_motif"/>
</dbReference>
<dbReference type="SUPFAM" id="SSF52440">
    <property type="entry name" value="PreATP-grasp domain"/>
    <property type="match status" value="1"/>
</dbReference>
<dbReference type="SUPFAM" id="SSF56059">
    <property type="entry name" value="Glutathione synthetase ATP-binding domain-like"/>
    <property type="match status" value="1"/>
</dbReference>
<gene>
    <name evidence="16" type="ORF">LZG35_16965</name>
</gene>
<keyword evidence="8 12" id="KW-0067">ATP-binding</keyword>
<comment type="subunit">
    <text evidence="4">Acetyl-CoA carboxylase is a heterohexamer of biotin carboxyl carrier protein, biotin carboxylase and the two subunits of carboxyl transferase in a 2:2 complex.</text>
</comment>
<evidence type="ECO:0000259" key="13">
    <source>
        <dbReference type="PROSITE" id="PS50968"/>
    </source>
</evidence>
<dbReference type="InterPro" id="IPR005482">
    <property type="entry name" value="Biotin_COase_C"/>
</dbReference>
<reference evidence="16" key="1">
    <citation type="submission" date="2022-01" db="EMBL/GenBank/DDBJ databases">
        <authorList>
            <person name="Karlyshev A.V."/>
            <person name="Jaspars M."/>
        </authorList>
    </citation>
    <scope>NUCLEOTIDE SEQUENCE</scope>
    <source>
        <strain evidence="16">AGSA3-2</strain>
    </source>
</reference>
<dbReference type="InterPro" id="IPR005479">
    <property type="entry name" value="CPAse_ATP-bd"/>
</dbReference>
<keyword evidence="17" id="KW-1185">Reference proteome</keyword>
<dbReference type="InterPro" id="IPR050856">
    <property type="entry name" value="Biotin_carboxylase_complex"/>
</dbReference>
<name>A0A9Q3W873_9GAMM</name>
<proteinExistence type="predicted"/>
<dbReference type="CDD" id="cd06850">
    <property type="entry name" value="biotinyl_domain"/>
    <property type="match status" value="1"/>
</dbReference>
<evidence type="ECO:0000256" key="5">
    <source>
        <dbReference type="ARBA" id="ARBA00017242"/>
    </source>
</evidence>
<evidence type="ECO:0000256" key="3">
    <source>
        <dbReference type="ARBA" id="ARBA00004956"/>
    </source>
</evidence>
<dbReference type="RefSeq" id="WP_080530330.1">
    <property type="nucleotide sequence ID" value="NZ_CP012331.1"/>
</dbReference>
<evidence type="ECO:0000256" key="6">
    <source>
        <dbReference type="ARBA" id="ARBA00022598"/>
    </source>
</evidence>
<keyword evidence="6 16" id="KW-0436">Ligase</keyword>
<dbReference type="Proteomes" id="UP001107961">
    <property type="component" value="Unassembled WGS sequence"/>
</dbReference>
<feature type="domain" description="Lipoyl-binding" evidence="13">
    <location>
        <begin position="572"/>
        <end position="651"/>
    </location>
</feature>
<dbReference type="Pfam" id="PF00364">
    <property type="entry name" value="Biotin_lipoyl"/>
    <property type="match status" value="1"/>
</dbReference>